<feature type="compositionally biased region" description="Polar residues" evidence="5">
    <location>
        <begin position="341"/>
        <end position="352"/>
    </location>
</feature>
<dbReference type="AlphaFoldDB" id="A0A8K0XML4"/>
<evidence type="ECO:0000256" key="5">
    <source>
        <dbReference type="SAM" id="MobiDB-lite"/>
    </source>
</evidence>
<dbReference type="PANTHER" id="PTHR13408">
    <property type="entry name" value="DNA-DIRECTED RNA POLYMERASE III"/>
    <property type="match status" value="1"/>
</dbReference>
<keyword evidence="4" id="KW-0539">Nucleus</keyword>
<feature type="region of interest" description="Disordered" evidence="5">
    <location>
        <begin position="108"/>
        <end position="187"/>
    </location>
</feature>
<dbReference type="InterPro" id="IPR007811">
    <property type="entry name" value="RPC4"/>
</dbReference>
<keyword evidence="3" id="KW-0804">Transcription</keyword>
<dbReference type="GO" id="GO:0003677">
    <property type="term" value="F:DNA binding"/>
    <property type="evidence" value="ECO:0007669"/>
    <property type="project" value="InterPro"/>
</dbReference>
<dbReference type="Pfam" id="PF05132">
    <property type="entry name" value="RNA_pol_Rpc4"/>
    <property type="match status" value="1"/>
</dbReference>
<dbReference type="PANTHER" id="PTHR13408:SF0">
    <property type="entry name" value="DNA-DIRECTED RNA POLYMERASE III SUBUNIT RPC4"/>
    <property type="match status" value="1"/>
</dbReference>
<evidence type="ECO:0000313" key="6">
    <source>
        <dbReference type="EMBL" id="KAH8093816.1"/>
    </source>
</evidence>
<proteinExistence type="predicted"/>
<feature type="region of interest" description="Disordered" evidence="5">
    <location>
        <begin position="441"/>
        <end position="461"/>
    </location>
</feature>
<evidence type="ECO:0000256" key="1">
    <source>
        <dbReference type="ARBA" id="ARBA00004123"/>
    </source>
</evidence>
<dbReference type="OrthoDB" id="5836119at2759"/>
<feature type="region of interest" description="Disordered" evidence="5">
    <location>
        <begin position="213"/>
        <end position="247"/>
    </location>
</feature>
<feature type="compositionally biased region" description="Basic and acidic residues" evidence="5">
    <location>
        <begin position="213"/>
        <end position="225"/>
    </location>
</feature>
<accession>A0A8K0XML4</accession>
<reference evidence="6" key="1">
    <citation type="journal article" date="2021" name="New Phytol.">
        <title>Evolutionary innovations through gain and loss of genes in the ectomycorrhizal Boletales.</title>
        <authorList>
            <person name="Wu G."/>
            <person name="Miyauchi S."/>
            <person name="Morin E."/>
            <person name="Kuo A."/>
            <person name="Drula E."/>
            <person name="Varga T."/>
            <person name="Kohler A."/>
            <person name="Feng B."/>
            <person name="Cao Y."/>
            <person name="Lipzen A."/>
            <person name="Daum C."/>
            <person name="Hundley H."/>
            <person name="Pangilinan J."/>
            <person name="Johnson J."/>
            <person name="Barry K."/>
            <person name="LaButti K."/>
            <person name="Ng V."/>
            <person name="Ahrendt S."/>
            <person name="Min B."/>
            <person name="Choi I.G."/>
            <person name="Park H."/>
            <person name="Plett J.M."/>
            <person name="Magnuson J."/>
            <person name="Spatafora J.W."/>
            <person name="Nagy L.G."/>
            <person name="Henrissat B."/>
            <person name="Grigoriev I.V."/>
            <person name="Yang Z.L."/>
            <person name="Xu J."/>
            <person name="Martin F.M."/>
        </authorList>
    </citation>
    <scope>NUCLEOTIDE SEQUENCE</scope>
    <source>
        <strain evidence="6">KKN 215</strain>
    </source>
</reference>
<evidence type="ECO:0000313" key="7">
    <source>
        <dbReference type="Proteomes" id="UP000813824"/>
    </source>
</evidence>
<feature type="region of interest" description="Disordered" evidence="5">
    <location>
        <begin position="1"/>
        <end position="96"/>
    </location>
</feature>
<comment type="subcellular location">
    <subcellularLocation>
        <location evidence="1">Nucleus</location>
    </subcellularLocation>
</comment>
<name>A0A8K0XML4_9AGAR</name>
<dbReference type="GO" id="GO:0005666">
    <property type="term" value="C:RNA polymerase III complex"/>
    <property type="evidence" value="ECO:0007669"/>
    <property type="project" value="InterPro"/>
</dbReference>
<dbReference type="Proteomes" id="UP000813824">
    <property type="component" value="Unassembled WGS sequence"/>
</dbReference>
<sequence length="461" mass="49142">MAEHSGSSNSASGAGNSTPKAIASLAKKPTDTTRLGTQKLKFVPTLPARRKKEDVKVEEAPAPATSERGRGRGRGADRARGRGRGGEGRGGAPRPAVEMVASGPFAMGPAMAGTSARRTAPRSNFTPIVPQGPGGASKLGAGLTKSSAPSLGVKREPGQENVLAGGSEGRRKAESDEEEVYSDPDEGVEIIDMNHVRTMDWMAPESLKKDKIVGKKKKLKEEPKNLKGKGTAVADAMELDDTPPPKEEANLANAVDLSDSEEEEVLEDIVDDFAVPIDMSEDPDVRQERLYFFQFPEPFPTFISTTVKDEKGKGVAVSPTDEPTGSKKVKFAEDTKPPASGASTPLGTSGAATPQVKKESIEDEPKISGVVGQLEVYQSGVVKIRLGNGILLDVTAATQPSFLQHAVYMDPENKRMCVLGEVNRRFIVSPNLQTLLESMLMSEQPPPSELDDDGLIRMDES</sequence>
<evidence type="ECO:0000256" key="4">
    <source>
        <dbReference type="ARBA" id="ARBA00023242"/>
    </source>
</evidence>
<evidence type="ECO:0000256" key="3">
    <source>
        <dbReference type="ARBA" id="ARBA00023163"/>
    </source>
</evidence>
<feature type="compositionally biased region" description="Low complexity" evidence="5">
    <location>
        <begin position="1"/>
        <end position="17"/>
    </location>
</feature>
<dbReference type="EMBL" id="JAEVFJ010000028">
    <property type="protein sequence ID" value="KAH8093816.1"/>
    <property type="molecule type" value="Genomic_DNA"/>
</dbReference>
<gene>
    <name evidence="6" type="ORF">BXZ70DRAFT_384893</name>
</gene>
<keyword evidence="2" id="KW-0240">DNA-directed RNA polymerase</keyword>
<feature type="compositionally biased region" description="Acidic residues" evidence="5">
    <location>
        <begin position="175"/>
        <end position="187"/>
    </location>
</feature>
<evidence type="ECO:0000256" key="2">
    <source>
        <dbReference type="ARBA" id="ARBA00022478"/>
    </source>
</evidence>
<dbReference type="GO" id="GO:0042797">
    <property type="term" value="P:tRNA transcription by RNA polymerase III"/>
    <property type="evidence" value="ECO:0007669"/>
    <property type="project" value="TreeGrafter"/>
</dbReference>
<organism evidence="6 7">
    <name type="scientific">Cristinia sonorae</name>
    <dbReference type="NCBI Taxonomy" id="1940300"/>
    <lineage>
        <taxon>Eukaryota</taxon>
        <taxon>Fungi</taxon>
        <taxon>Dikarya</taxon>
        <taxon>Basidiomycota</taxon>
        <taxon>Agaricomycotina</taxon>
        <taxon>Agaricomycetes</taxon>
        <taxon>Agaricomycetidae</taxon>
        <taxon>Agaricales</taxon>
        <taxon>Pleurotineae</taxon>
        <taxon>Stephanosporaceae</taxon>
        <taxon>Cristinia</taxon>
    </lineage>
</organism>
<keyword evidence="7" id="KW-1185">Reference proteome</keyword>
<comment type="caution">
    <text evidence="6">The sequence shown here is derived from an EMBL/GenBank/DDBJ whole genome shotgun (WGS) entry which is preliminary data.</text>
</comment>
<protein>
    <submittedName>
        <fullName evidence="6">RNA polymerase III RPC4-domain-containing protein</fullName>
    </submittedName>
</protein>
<feature type="region of interest" description="Disordered" evidence="5">
    <location>
        <begin position="313"/>
        <end position="357"/>
    </location>
</feature>
<feature type="compositionally biased region" description="Basic and acidic residues" evidence="5">
    <location>
        <begin position="67"/>
        <end position="87"/>
    </location>
</feature>